<name>A0A1I3IN83_9FLAO</name>
<dbReference type="PROSITE" id="PS51257">
    <property type="entry name" value="PROKAR_LIPOPROTEIN"/>
    <property type="match status" value="1"/>
</dbReference>
<evidence type="ECO:0000313" key="2">
    <source>
        <dbReference type="Proteomes" id="UP000198931"/>
    </source>
</evidence>
<dbReference type="EMBL" id="FOQT01000005">
    <property type="protein sequence ID" value="SFI49431.1"/>
    <property type="molecule type" value="Genomic_DNA"/>
</dbReference>
<reference evidence="1 2" key="1">
    <citation type="submission" date="2016-10" db="EMBL/GenBank/DDBJ databases">
        <authorList>
            <person name="de Groot N.N."/>
        </authorList>
    </citation>
    <scope>NUCLEOTIDE SEQUENCE [LARGE SCALE GENOMIC DNA]</scope>
    <source>
        <strain evidence="1 2">DSM 26000</strain>
    </source>
</reference>
<gene>
    <name evidence="1" type="ORF">SAMN05443292_2707</name>
</gene>
<dbReference type="AlphaFoldDB" id="A0A1I3IN83"/>
<organism evidence="1 2">
    <name type="scientific">Halpernia frigidisoli</name>
    <dbReference type="NCBI Taxonomy" id="1125876"/>
    <lineage>
        <taxon>Bacteria</taxon>
        <taxon>Pseudomonadati</taxon>
        <taxon>Bacteroidota</taxon>
        <taxon>Flavobacteriia</taxon>
        <taxon>Flavobacteriales</taxon>
        <taxon>Weeksellaceae</taxon>
        <taxon>Chryseobacterium group</taxon>
        <taxon>Halpernia</taxon>
    </lineage>
</organism>
<dbReference type="Proteomes" id="UP000198931">
    <property type="component" value="Unassembled WGS sequence"/>
</dbReference>
<dbReference type="STRING" id="1125876.SAMN05443292_2707"/>
<evidence type="ECO:0008006" key="3">
    <source>
        <dbReference type="Google" id="ProtNLM"/>
    </source>
</evidence>
<protein>
    <recommendedName>
        <fullName evidence="3">PepSY domain-containing protein</fullName>
    </recommendedName>
</protein>
<evidence type="ECO:0000313" key="1">
    <source>
        <dbReference type="EMBL" id="SFI49431.1"/>
    </source>
</evidence>
<dbReference type="OrthoDB" id="1274744at2"/>
<sequence>MKNILITIFLIILSSCNGQDKDSPAHQKEKIMNSETIDLGRFKNYPDVITEANENNMPKMEDTLSDGTVVKYSKWENKEDGYKIYYRKMITPLPPSLFYTIKDFYPSGIIEQETNSFIGTLAIPPFYNSLSVKEYDVDGNLKKTEVNSGFDANMKVKFKDLLSLLQKEAIITNVKDQDKEKLRFHLFDNQIDINEITPERIIQKLAAEKYNGKILNANSDVERRNITISLEANFWKVTKDIYPFGYFDYTIDANTGVVKSTSYREDKRP</sequence>
<accession>A0A1I3IN83</accession>
<keyword evidence="2" id="KW-1185">Reference proteome</keyword>
<proteinExistence type="predicted"/>
<dbReference type="RefSeq" id="WP_143093393.1">
    <property type="nucleotide sequence ID" value="NZ_FOQT01000005.1"/>
</dbReference>